<feature type="non-terminal residue" evidence="1">
    <location>
        <position position="66"/>
    </location>
</feature>
<comment type="caution">
    <text evidence="1">The sequence shown here is derived from an EMBL/GenBank/DDBJ whole genome shotgun (WGS) entry which is preliminary data.</text>
</comment>
<proteinExistence type="predicted"/>
<protein>
    <submittedName>
        <fullName evidence="1">Uncharacterized protein</fullName>
    </submittedName>
</protein>
<evidence type="ECO:0000313" key="2">
    <source>
        <dbReference type="Proteomes" id="UP001432027"/>
    </source>
</evidence>
<keyword evidence="2" id="KW-1185">Reference proteome</keyword>
<accession>A0AAV5TEI5</accession>
<dbReference type="EMBL" id="BTSX01000004">
    <property type="protein sequence ID" value="GMS92633.1"/>
    <property type="molecule type" value="Genomic_DNA"/>
</dbReference>
<dbReference type="AlphaFoldDB" id="A0AAV5TEI5"/>
<name>A0AAV5TEI5_9BILA</name>
<evidence type="ECO:0000313" key="1">
    <source>
        <dbReference type="EMBL" id="GMS92633.1"/>
    </source>
</evidence>
<gene>
    <name evidence="1" type="ORF">PENTCL1PPCAC_14808</name>
</gene>
<reference evidence="1" key="1">
    <citation type="submission" date="2023-10" db="EMBL/GenBank/DDBJ databases">
        <title>Genome assembly of Pristionchus species.</title>
        <authorList>
            <person name="Yoshida K."/>
            <person name="Sommer R.J."/>
        </authorList>
    </citation>
    <scope>NUCLEOTIDE SEQUENCE</scope>
    <source>
        <strain evidence="1">RS0144</strain>
    </source>
</reference>
<dbReference type="Proteomes" id="UP001432027">
    <property type="component" value="Unassembled WGS sequence"/>
</dbReference>
<feature type="non-terminal residue" evidence="1">
    <location>
        <position position="1"/>
    </location>
</feature>
<organism evidence="1 2">
    <name type="scientific">Pristionchus entomophagus</name>
    <dbReference type="NCBI Taxonomy" id="358040"/>
    <lineage>
        <taxon>Eukaryota</taxon>
        <taxon>Metazoa</taxon>
        <taxon>Ecdysozoa</taxon>
        <taxon>Nematoda</taxon>
        <taxon>Chromadorea</taxon>
        <taxon>Rhabditida</taxon>
        <taxon>Rhabditina</taxon>
        <taxon>Diplogasteromorpha</taxon>
        <taxon>Diplogasteroidea</taxon>
        <taxon>Neodiplogasteridae</taxon>
        <taxon>Pristionchus</taxon>
    </lineage>
</organism>
<sequence length="66" mass="7501">RLWQFTSGAIAFRLQKQEIEELPQPKENEDVEAPQRPRESYKLLSLHTISSRLNTGVPSVVAVVLV</sequence>